<evidence type="ECO:0000313" key="6">
    <source>
        <dbReference type="Proteomes" id="UP000606499"/>
    </source>
</evidence>
<feature type="domain" description="ABC transporter" evidence="4">
    <location>
        <begin position="2"/>
        <end position="218"/>
    </location>
</feature>
<keyword evidence="2" id="KW-0547">Nucleotide-binding</keyword>
<dbReference type="InterPro" id="IPR027417">
    <property type="entry name" value="P-loop_NTPase"/>
</dbReference>
<dbReference type="PROSITE" id="PS50893">
    <property type="entry name" value="ABC_TRANSPORTER_2"/>
    <property type="match status" value="1"/>
</dbReference>
<evidence type="ECO:0000256" key="3">
    <source>
        <dbReference type="ARBA" id="ARBA00022840"/>
    </source>
</evidence>
<dbReference type="PANTHER" id="PTHR24220:SF86">
    <property type="entry name" value="ABC TRANSPORTER ABCH.1"/>
    <property type="match status" value="1"/>
</dbReference>
<dbReference type="GO" id="GO:0005886">
    <property type="term" value="C:plasma membrane"/>
    <property type="evidence" value="ECO:0007669"/>
    <property type="project" value="TreeGrafter"/>
</dbReference>
<sequence>MLKLVHASKIYDRSGVCALRGVNLSVRRGDYVSITGASGSGKSTLMHILGLLDTLTEGRYLLGGTDVSGLPPQALARLRGEKIGFVFQRFQLIPGMTALENVALPLTLQGVARPERLARAAEALRAVGLSHRTAHKPNQLSGGQQQRVAIARAVVTRPCVVLADEPTAGLDPEAAAEVLSLLDGLHERGNTVVLITHDHTAAARAARRLYLEGGVLSG</sequence>
<protein>
    <submittedName>
        <fullName evidence="5">ABC transporter ATP-binding protein</fullName>
    </submittedName>
</protein>
<dbReference type="GO" id="GO:0098796">
    <property type="term" value="C:membrane protein complex"/>
    <property type="evidence" value="ECO:0007669"/>
    <property type="project" value="UniProtKB-ARBA"/>
</dbReference>
<comment type="caution">
    <text evidence="5">The sequence shown here is derived from an EMBL/GenBank/DDBJ whole genome shotgun (WGS) entry which is preliminary data.</text>
</comment>
<dbReference type="InterPro" id="IPR017911">
    <property type="entry name" value="MacB-like_ATP-bd"/>
</dbReference>
<dbReference type="Gene3D" id="3.40.50.300">
    <property type="entry name" value="P-loop containing nucleotide triphosphate hydrolases"/>
    <property type="match status" value="1"/>
</dbReference>
<dbReference type="CDD" id="cd03255">
    <property type="entry name" value="ABC_MJ0796_LolCDE_FtsE"/>
    <property type="match status" value="1"/>
</dbReference>
<name>A0A923LSA2_9FIRM</name>
<dbReference type="SMART" id="SM00382">
    <property type="entry name" value="AAA"/>
    <property type="match status" value="1"/>
</dbReference>
<dbReference type="Proteomes" id="UP000606499">
    <property type="component" value="Unassembled WGS sequence"/>
</dbReference>
<dbReference type="GO" id="GO:0005524">
    <property type="term" value="F:ATP binding"/>
    <property type="evidence" value="ECO:0007669"/>
    <property type="project" value="UniProtKB-KW"/>
</dbReference>
<keyword evidence="1" id="KW-0813">Transport</keyword>
<reference evidence="5" key="1">
    <citation type="submission" date="2020-08" db="EMBL/GenBank/DDBJ databases">
        <title>Genome public.</title>
        <authorList>
            <person name="Liu C."/>
            <person name="Sun Q."/>
        </authorList>
    </citation>
    <scope>NUCLEOTIDE SEQUENCE</scope>
    <source>
        <strain evidence="5">NSJ-28</strain>
    </source>
</reference>
<dbReference type="SUPFAM" id="SSF52540">
    <property type="entry name" value="P-loop containing nucleoside triphosphate hydrolases"/>
    <property type="match status" value="1"/>
</dbReference>
<dbReference type="PANTHER" id="PTHR24220">
    <property type="entry name" value="IMPORT ATP-BINDING PROTEIN"/>
    <property type="match status" value="1"/>
</dbReference>
<dbReference type="EMBL" id="JACOPL010000002">
    <property type="protein sequence ID" value="MBC5724361.1"/>
    <property type="molecule type" value="Genomic_DNA"/>
</dbReference>
<evidence type="ECO:0000313" key="5">
    <source>
        <dbReference type="EMBL" id="MBC5724361.1"/>
    </source>
</evidence>
<dbReference type="FunFam" id="3.40.50.300:FF:000032">
    <property type="entry name" value="Export ABC transporter ATP-binding protein"/>
    <property type="match status" value="1"/>
</dbReference>
<evidence type="ECO:0000256" key="1">
    <source>
        <dbReference type="ARBA" id="ARBA00022448"/>
    </source>
</evidence>
<evidence type="ECO:0000259" key="4">
    <source>
        <dbReference type="PROSITE" id="PS50893"/>
    </source>
</evidence>
<dbReference type="GO" id="GO:0022857">
    <property type="term" value="F:transmembrane transporter activity"/>
    <property type="evidence" value="ECO:0007669"/>
    <property type="project" value="TreeGrafter"/>
</dbReference>
<dbReference type="PROSITE" id="PS00211">
    <property type="entry name" value="ABC_TRANSPORTER_1"/>
    <property type="match status" value="1"/>
</dbReference>
<dbReference type="AlphaFoldDB" id="A0A923LSA2"/>
<dbReference type="InterPro" id="IPR015854">
    <property type="entry name" value="ABC_transpr_LolD-like"/>
</dbReference>
<proteinExistence type="predicted"/>
<dbReference type="Pfam" id="PF00005">
    <property type="entry name" value="ABC_tran"/>
    <property type="match status" value="1"/>
</dbReference>
<evidence type="ECO:0000256" key="2">
    <source>
        <dbReference type="ARBA" id="ARBA00022741"/>
    </source>
</evidence>
<gene>
    <name evidence="5" type="ORF">H8S45_02610</name>
</gene>
<organism evidence="5 6">
    <name type="scientific">Agathobaculum faecis</name>
    <dbReference type="NCBI Taxonomy" id="2763013"/>
    <lineage>
        <taxon>Bacteria</taxon>
        <taxon>Bacillati</taxon>
        <taxon>Bacillota</taxon>
        <taxon>Clostridia</taxon>
        <taxon>Eubacteriales</taxon>
        <taxon>Butyricicoccaceae</taxon>
        <taxon>Agathobaculum</taxon>
    </lineage>
</organism>
<dbReference type="InterPro" id="IPR017871">
    <property type="entry name" value="ABC_transporter-like_CS"/>
</dbReference>
<keyword evidence="3 5" id="KW-0067">ATP-binding</keyword>
<dbReference type="GO" id="GO:0016887">
    <property type="term" value="F:ATP hydrolysis activity"/>
    <property type="evidence" value="ECO:0007669"/>
    <property type="project" value="InterPro"/>
</dbReference>
<dbReference type="RefSeq" id="WP_054326536.1">
    <property type="nucleotide sequence ID" value="NZ_JACOPL010000002.1"/>
</dbReference>
<keyword evidence="6" id="KW-1185">Reference proteome</keyword>
<dbReference type="InterPro" id="IPR003593">
    <property type="entry name" value="AAA+_ATPase"/>
</dbReference>
<dbReference type="InterPro" id="IPR003439">
    <property type="entry name" value="ABC_transporter-like_ATP-bd"/>
</dbReference>
<accession>A0A923LSA2</accession>